<name>A0A2G9H773_9LAMI</name>
<dbReference type="Pfam" id="PF03514">
    <property type="entry name" value="GRAS"/>
    <property type="match status" value="1"/>
</dbReference>
<dbReference type="STRING" id="429701.A0A2G9H773"/>
<dbReference type="OrthoDB" id="1935022at2759"/>
<comment type="caution">
    <text evidence="3">Lacks conserved residue(s) required for the propagation of feature annotation.</text>
</comment>
<dbReference type="PROSITE" id="PS50985">
    <property type="entry name" value="GRAS"/>
    <property type="match status" value="1"/>
</dbReference>
<keyword evidence="1" id="KW-0805">Transcription regulation</keyword>
<dbReference type="PANTHER" id="PTHR31636">
    <property type="entry name" value="OSJNBA0084A10.13 PROTEIN-RELATED"/>
    <property type="match status" value="1"/>
</dbReference>
<organism evidence="4 5">
    <name type="scientific">Handroanthus impetiginosus</name>
    <dbReference type="NCBI Taxonomy" id="429701"/>
    <lineage>
        <taxon>Eukaryota</taxon>
        <taxon>Viridiplantae</taxon>
        <taxon>Streptophyta</taxon>
        <taxon>Embryophyta</taxon>
        <taxon>Tracheophyta</taxon>
        <taxon>Spermatophyta</taxon>
        <taxon>Magnoliopsida</taxon>
        <taxon>eudicotyledons</taxon>
        <taxon>Gunneridae</taxon>
        <taxon>Pentapetalae</taxon>
        <taxon>asterids</taxon>
        <taxon>lamiids</taxon>
        <taxon>Lamiales</taxon>
        <taxon>Bignoniaceae</taxon>
        <taxon>Crescentiina</taxon>
        <taxon>Tabebuia alliance</taxon>
        <taxon>Handroanthus</taxon>
    </lineage>
</organism>
<evidence type="ECO:0000256" key="1">
    <source>
        <dbReference type="ARBA" id="ARBA00023015"/>
    </source>
</evidence>
<keyword evidence="5" id="KW-1185">Reference proteome</keyword>
<keyword evidence="2" id="KW-0804">Transcription</keyword>
<gene>
    <name evidence="4" type="ORF">CDL12_14012</name>
</gene>
<dbReference type="AlphaFoldDB" id="A0A2G9H773"/>
<comment type="similarity">
    <text evidence="3">Belongs to the GRAS family.</text>
</comment>
<evidence type="ECO:0000313" key="5">
    <source>
        <dbReference type="Proteomes" id="UP000231279"/>
    </source>
</evidence>
<reference evidence="5" key="1">
    <citation type="journal article" date="2018" name="Gigascience">
        <title>Genome assembly of the Pink Ipe (Handroanthus impetiginosus, Bignoniaceae), a highly valued, ecologically keystone Neotropical timber forest tree.</title>
        <authorList>
            <person name="Silva-Junior O.B."/>
            <person name="Grattapaglia D."/>
            <person name="Novaes E."/>
            <person name="Collevatti R.G."/>
        </authorList>
    </citation>
    <scope>NUCLEOTIDE SEQUENCE [LARGE SCALE GENOMIC DNA]</scope>
    <source>
        <strain evidence="5">cv. UFG-1</strain>
    </source>
</reference>
<evidence type="ECO:0000256" key="3">
    <source>
        <dbReference type="PROSITE-ProRule" id="PRU01191"/>
    </source>
</evidence>
<feature type="region of interest" description="SAW" evidence="3">
    <location>
        <begin position="423"/>
        <end position="496"/>
    </location>
</feature>
<proteinExistence type="inferred from homology"/>
<dbReference type="InterPro" id="IPR005202">
    <property type="entry name" value="TF_GRAS"/>
</dbReference>
<accession>A0A2G9H773</accession>
<dbReference type="EMBL" id="NKXS01002492">
    <property type="protein sequence ID" value="PIN13368.1"/>
    <property type="molecule type" value="Genomic_DNA"/>
</dbReference>
<protein>
    <submittedName>
        <fullName evidence="4">Uncharacterized protein</fullName>
    </submittedName>
</protein>
<dbReference type="Proteomes" id="UP000231279">
    <property type="component" value="Unassembled WGS sequence"/>
</dbReference>
<evidence type="ECO:0000313" key="4">
    <source>
        <dbReference type="EMBL" id="PIN13368.1"/>
    </source>
</evidence>
<sequence>MSLYDIYQSSELHSNPFCMDDGEGKNAFSPPFSPDISSSMQYLETILSDEFHPDSAIHDISPLIDDFHIDFDELDCIFNGDMPKPLDEYSDEWNLYDAMNVCEPPTDMMTSIVLPFEGKEVDNQLFLSHLLLAYAEAMDNQETELPEVISQRIIQRVNPVGGIVERVLYYMFQNLNKKPDYLKQESIKNFYLAFKAFYQIFPYGKFAHFVENFAILEAMPKDVEIINLIDFEIGEGIQWASFMEAIKYQRKEIRIISIKFNEEDESIPLRWKFEETKRRLCDHGASHGLKVKVKEVGLQDLESVMKNIDYGRKSWYIFNCNVGLPHMGRIRNKNDVFEFLTLAKNFLYNVTCYYTTKGIITYGDGDVRQSNTTCKSYSSFLDGIFAHYQALLESMEFNFPSHLGEARTSLECLFVAPYISSWDRKWEEMKQFDELELELGVSLEGWNLSETSLVEAKELVKESVKSPYGVRIEGEKKNEMVLRWNSVQMVRVCCWKI</sequence>
<comment type="caution">
    <text evidence="4">The sequence shown here is derived from an EMBL/GenBank/DDBJ whole genome shotgun (WGS) entry which is preliminary data.</text>
</comment>
<evidence type="ECO:0000256" key="2">
    <source>
        <dbReference type="ARBA" id="ARBA00023163"/>
    </source>
</evidence>